<dbReference type="GO" id="GO:0046872">
    <property type="term" value="F:metal ion binding"/>
    <property type="evidence" value="ECO:0007669"/>
    <property type="project" value="UniProtKB-KW"/>
</dbReference>
<dbReference type="AlphaFoldDB" id="A0A075HR58"/>
<reference evidence="9" key="1">
    <citation type="journal article" date="2014" name="Genome Biol. Evol.">
        <title>Pangenome evidence for extensive interdomain horizontal transfer affecting lineage core and shell genes in uncultured planktonic thaumarchaeota and euryarchaeota.</title>
        <authorList>
            <person name="Deschamps P."/>
            <person name="Zivanovic Y."/>
            <person name="Moreira D."/>
            <person name="Rodriguez-Valera F."/>
            <person name="Lopez-Garcia P."/>
        </authorList>
    </citation>
    <scope>NUCLEOTIDE SEQUENCE</scope>
</reference>
<keyword evidence="5" id="KW-0460">Magnesium</keyword>
<evidence type="ECO:0000256" key="1">
    <source>
        <dbReference type="ARBA" id="ARBA00001936"/>
    </source>
</evidence>
<dbReference type="PROSITE" id="PS51462">
    <property type="entry name" value="NUDIX"/>
    <property type="match status" value="1"/>
</dbReference>
<proteinExistence type="predicted"/>
<evidence type="ECO:0000313" key="9">
    <source>
        <dbReference type="EMBL" id="AIF18856.1"/>
    </source>
</evidence>
<protein>
    <submittedName>
        <fullName evidence="9">NUDIX hydrolase</fullName>
    </submittedName>
</protein>
<dbReference type="Pfam" id="PF00293">
    <property type="entry name" value="NUDIX"/>
    <property type="match status" value="1"/>
</dbReference>
<evidence type="ECO:0000259" key="8">
    <source>
        <dbReference type="PROSITE" id="PS51462"/>
    </source>
</evidence>
<dbReference type="SUPFAM" id="SSF55811">
    <property type="entry name" value="Nudix"/>
    <property type="match status" value="1"/>
</dbReference>
<feature type="compositionally biased region" description="Polar residues" evidence="7">
    <location>
        <begin position="8"/>
        <end position="19"/>
    </location>
</feature>
<feature type="region of interest" description="Disordered" evidence="7">
    <location>
        <begin position="1"/>
        <end position="21"/>
    </location>
</feature>
<dbReference type="CDD" id="cd03426">
    <property type="entry name" value="NUDIX_CoAse_Nudt7"/>
    <property type="match status" value="1"/>
</dbReference>
<dbReference type="GO" id="GO:0010945">
    <property type="term" value="F:coenzyme A diphosphatase activity"/>
    <property type="evidence" value="ECO:0007669"/>
    <property type="project" value="InterPro"/>
</dbReference>
<name>A0A075HR58_9ARCH</name>
<sequence>MDIEQVRSALTSEIHSTPSDETDGNKIASVLIVIYGKNPFIIMTEKARNLKVHAGEIAFPGGKWCETDQDLLETAIRETKEELCLDVSKEYVIGQLDSVITLNSKYRITPFIAILDTVPSLTANSEVESILHIPLAPFLNTMDEDDLPEHRSIKEMYTFTFEKHNVWGASARMLKQINTLLSKKNLL</sequence>
<dbReference type="InterPro" id="IPR000086">
    <property type="entry name" value="NUDIX_hydrolase_dom"/>
</dbReference>
<accession>A0A075HR58</accession>
<evidence type="ECO:0000256" key="5">
    <source>
        <dbReference type="ARBA" id="ARBA00022842"/>
    </source>
</evidence>
<comment type="cofactor">
    <cofactor evidence="2">
        <name>Mg(2+)</name>
        <dbReference type="ChEBI" id="CHEBI:18420"/>
    </cofactor>
</comment>
<dbReference type="InterPro" id="IPR045121">
    <property type="entry name" value="CoAse"/>
</dbReference>
<dbReference type="Gene3D" id="3.90.79.10">
    <property type="entry name" value="Nucleoside Triphosphate Pyrophosphohydrolase"/>
    <property type="match status" value="1"/>
</dbReference>
<evidence type="ECO:0000256" key="7">
    <source>
        <dbReference type="SAM" id="MobiDB-lite"/>
    </source>
</evidence>
<feature type="domain" description="Nudix hydrolase" evidence="8">
    <location>
        <begin position="25"/>
        <end position="157"/>
    </location>
</feature>
<organism evidence="9">
    <name type="scientific">uncultured marine thaumarchaeote KM3_84_F11</name>
    <dbReference type="NCBI Taxonomy" id="1456314"/>
    <lineage>
        <taxon>Archaea</taxon>
        <taxon>Nitrososphaerota</taxon>
        <taxon>environmental samples</taxon>
    </lineage>
</organism>
<keyword evidence="6" id="KW-0464">Manganese</keyword>
<evidence type="ECO:0000256" key="3">
    <source>
        <dbReference type="ARBA" id="ARBA00022723"/>
    </source>
</evidence>
<keyword evidence="3" id="KW-0479">Metal-binding</keyword>
<keyword evidence="4 9" id="KW-0378">Hydrolase</keyword>
<dbReference type="PANTHER" id="PTHR12992:SF11">
    <property type="entry name" value="MITOCHONDRIAL COENZYME A DIPHOSPHATASE NUDT8"/>
    <property type="match status" value="1"/>
</dbReference>
<dbReference type="PANTHER" id="PTHR12992">
    <property type="entry name" value="NUDIX HYDROLASE"/>
    <property type="match status" value="1"/>
</dbReference>
<evidence type="ECO:0000256" key="2">
    <source>
        <dbReference type="ARBA" id="ARBA00001946"/>
    </source>
</evidence>
<evidence type="ECO:0000256" key="6">
    <source>
        <dbReference type="ARBA" id="ARBA00023211"/>
    </source>
</evidence>
<comment type="cofactor">
    <cofactor evidence="1">
        <name>Mn(2+)</name>
        <dbReference type="ChEBI" id="CHEBI:29035"/>
    </cofactor>
</comment>
<dbReference type="EMBL" id="KF901122">
    <property type="protein sequence ID" value="AIF18856.1"/>
    <property type="molecule type" value="Genomic_DNA"/>
</dbReference>
<dbReference type="InterPro" id="IPR015797">
    <property type="entry name" value="NUDIX_hydrolase-like_dom_sf"/>
</dbReference>
<evidence type="ECO:0000256" key="4">
    <source>
        <dbReference type="ARBA" id="ARBA00022801"/>
    </source>
</evidence>